<sequence length="346" mass="36152">MIGTLLLATFAGVGVASPAGELAGRSSSPQSYFCSSSKSNCVKAKQQDSVTAYCSSLLSVPKVTVTKTRTVCSTTTATITKVTGTKTASASTVTSTISSCLAPIGAQKRAVEADIEKRYSNPKPSCLSQYSKASDITSACKCLSLQPQTVTSTVTKSDIKTATRTVQTDSTVSASSTVTSYVYPPNPTIVVADNDGNFFGRSPNCGVKQICNGFTANPNMNNALLLELNAANGGLYPVYNGAVSDQILGEIPDGQQPYLVQVTFEDAVAENRSQALTCSLSVPVKDNNGRTLCPLSCNVRAGDTNQFGSSSYGSTWNIAPPGAVSSSNFQTFAVTPRIDNTTDVER</sequence>
<reference evidence="2" key="1">
    <citation type="submission" date="2020-04" db="EMBL/GenBank/DDBJ databases">
        <title>Draft genome resource of the tomato pathogen Pseudocercospora fuligena.</title>
        <authorList>
            <person name="Zaccaron A."/>
        </authorList>
    </citation>
    <scope>NUCLEOTIDE SEQUENCE</scope>
    <source>
        <strain evidence="2">PF001</strain>
    </source>
</reference>
<proteinExistence type="predicted"/>
<feature type="chain" id="PRO_5034534470" evidence="1">
    <location>
        <begin position="17"/>
        <end position="346"/>
    </location>
</feature>
<gene>
    <name evidence="2" type="ORF">HII31_03822</name>
</gene>
<feature type="signal peptide" evidence="1">
    <location>
        <begin position="1"/>
        <end position="16"/>
    </location>
</feature>
<protein>
    <submittedName>
        <fullName evidence="2">Uncharacterized protein</fullName>
    </submittedName>
</protein>
<dbReference type="AlphaFoldDB" id="A0A8H6VLM1"/>
<keyword evidence="1" id="KW-0732">Signal</keyword>
<keyword evidence="3" id="KW-1185">Reference proteome</keyword>
<evidence type="ECO:0000256" key="1">
    <source>
        <dbReference type="SAM" id="SignalP"/>
    </source>
</evidence>
<dbReference type="Proteomes" id="UP000660729">
    <property type="component" value="Unassembled WGS sequence"/>
</dbReference>
<accession>A0A8H6VLM1</accession>
<dbReference type="EMBL" id="JABCIY010000051">
    <property type="protein sequence ID" value="KAF7194862.1"/>
    <property type="molecule type" value="Genomic_DNA"/>
</dbReference>
<evidence type="ECO:0000313" key="3">
    <source>
        <dbReference type="Proteomes" id="UP000660729"/>
    </source>
</evidence>
<organism evidence="2 3">
    <name type="scientific">Pseudocercospora fuligena</name>
    <dbReference type="NCBI Taxonomy" id="685502"/>
    <lineage>
        <taxon>Eukaryota</taxon>
        <taxon>Fungi</taxon>
        <taxon>Dikarya</taxon>
        <taxon>Ascomycota</taxon>
        <taxon>Pezizomycotina</taxon>
        <taxon>Dothideomycetes</taxon>
        <taxon>Dothideomycetidae</taxon>
        <taxon>Mycosphaerellales</taxon>
        <taxon>Mycosphaerellaceae</taxon>
        <taxon>Pseudocercospora</taxon>
    </lineage>
</organism>
<comment type="caution">
    <text evidence="2">The sequence shown here is derived from an EMBL/GenBank/DDBJ whole genome shotgun (WGS) entry which is preliminary data.</text>
</comment>
<name>A0A8H6VLM1_9PEZI</name>
<dbReference type="OrthoDB" id="3647772at2759"/>
<evidence type="ECO:0000313" key="2">
    <source>
        <dbReference type="EMBL" id="KAF7194862.1"/>
    </source>
</evidence>